<keyword evidence="1" id="KW-0645">Protease</keyword>
<organism evidence="4 5">
    <name type="scientific">Dipteronia sinensis</name>
    <dbReference type="NCBI Taxonomy" id="43782"/>
    <lineage>
        <taxon>Eukaryota</taxon>
        <taxon>Viridiplantae</taxon>
        <taxon>Streptophyta</taxon>
        <taxon>Embryophyta</taxon>
        <taxon>Tracheophyta</taxon>
        <taxon>Spermatophyta</taxon>
        <taxon>Magnoliopsida</taxon>
        <taxon>eudicotyledons</taxon>
        <taxon>Gunneridae</taxon>
        <taxon>Pentapetalae</taxon>
        <taxon>rosids</taxon>
        <taxon>malvids</taxon>
        <taxon>Sapindales</taxon>
        <taxon>Sapindaceae</taxon>
        <taxon>Hippocastanoideae</taxon>
        <taxon>Acereae</taxon>
        <taxon>Dipteronia</taxon>
    </lineage>
</organism>
<accession>A0AAE0A406</accession>
<dbReference type="InterPro" id="IPR032799">
    <property type="entry name" value="TAXi_C"/>
</dbReference>
<dbReference type="SUPFAM" id="SSF50630">
    <property type="entry name" value="Acid proteases"/>
    <property type="match status" value="1"/>
</dbReference>
<dbReference type="Gene3D" id="2.40.70.10">
    <property type="entry name" value="Acid Proteases"/>
    <property type="match status" value="1"/>
</dbReference>
<evidence type="ECO:0000313" key="4">
    <source>
        <dbReference type="EMBL" id="KAK3199536.1"/>
    </source>
</evidence>
<evidence type="ECO:0000313" key="5">
    <source>
        <dbReference type="Proteomes" id="UP001281410"/>
    </source>
</evidence>
<evidence type="ECO:0000256" key="2">
    <source>
        <dbReference type="ARBA" id="ARBA00022801"/>
    </source>
</evidence>
<dbReference type="GO" id="GO:0008233">
    <property type="term" value="F:peptidase activity"/>
    <property type="evidence" value="ECO:0007669"/>
    <property type="project" value="UniProtKB-KW"/>
</dbReference>
<evidence type="ECO:0000259" key="3">
    <source>
        <dbReference type="Pfam" id="PF14541"/>
    </source>
</evidence>
<dbReference type="GO" id="GO:0006508">
    <property type="term" value="P:proteolysis"/>
    <property type="evidence" value="ECO:0007669"/>
    <property type="project" value="UniProtKB-KW"/>
</dbReference>
<sequence length="241" mass="27605">MGLDLSRYSLNAQLQGLLGTRFSYCVIPFYINDPTVSLLRFENDIPQPNPTIQVQEINYFFKPGLSYYVLKLLGISIGPTRLQFREDAITPHDQGGAAFVDMYMDTGNPYGGIGRTAGGVDVYEPVIRAFKDYHAARHILHERPESRDVEFQLCYYYPPEGFNDYPTLTYHFEAADYVVDGKNVLVDFPDPEQRFFCVGLKKAEGWSVLGALLMQDKRIIIDGMNSKIQFYPEQCIYDIYK</sequence>
<comment type="caution">
    <text evidence="4">The sequence shown here is derived from an EMBL/GenBank/DDBJ whole genome shotgun (WGS) entry which is preliminary data.</text>
</comment>
<dbReference type="InterPro" id="IPR051708">
    <property type="entry name" value="Plant_Aspart_Prot_A1"/>
</dbReference>
<dbReference type="PANTHER" id="PTHR47967:SF123">
    <property type="entry name" value="ASPARTIC PROTEINASE NEPENTHESIN-1-LIKE"/>
    <property type="match status" value="1"/>
</dbReference>
<evidence type="ECO:0000256" key="1">
    <source>
        <dbReference type="ARBA" id="ARBA00022670"/>
    </source>
</evidence>
<dbReference type="GO" id="GO:0005576">
    <property type="term" value="C:extracellular region"/>
    <property type="evidence" value="ECO:0007669"/>
    <property type="project" value="TreeGrafter"/>
</dbReference>
<name>A0AAE0A406_9ROSI</name>
<protein>
    <recommendedName>
        <fullName evidence="3">Xylanase inhibitor C-terminal domain-containing protein</fullName>
    </recommendedName>
</protein>
<gene>
    <name evidence="4" type="ORF">Dsin_022951</name>
</gene>
<keyword evidence="5" id="KW-1185">Reference proteome</keyword>
<keyword evidence="2" id="KW-0378">Hydrolase</keyword>
<dbReference type="InterPro" id="IPR021109">
    <property type="entry name" value="Peptidase_aspartic_dom_sf"/>
</dbReference>
<feature type="domain" description="Xylanase inhibitor C-terminal" evidence="3">
    <location>
        <begin position="68"/>
        <end position="230"/>
    </location>
</feature>
<dbReference type="Pfam" id="PF14541">
    <property type="entry name" value="TAXi_C"/>
    <property type="match status" value="1"/>
</dbReference>
<dbReference type="PANTHER" id="PTHR47967">
    <property type="entry name" value="OS07G0603500 PROTEIN-RELATED"/>
    <property type="match status" value="1"/>
</dbReference>
<dbReference type="Proteomes" id="UP001281410">
    <property type="component" value="Unassembled WGS sequence"/>
</dbReference>
<dbReference type="EMBL" id="JANJYJ010000007">
    <property type="protein sequence ID" value="KAK3199536.1"/>
    <property type="molecule type" value="Genomic_DNA"/>
</dbReference>
<dbReference type="AlphaFoldDB" id="A0AAE0A406"/>
<reference evidence="4" key="1">
    <citation type="journal article" date="2023" name="Plant J.">
        <title>Genome sequences and population genomics provide insights into the demographic history, inbreeding, and mutation load of two 'living fossil' tree species of Dipteronia.</title>
        <authorList>
            <person name="Feng Y."/>
            <person name="Comes H.P."/>
            <person name="Chen J."/>
            <person name="Zhu S."/>
            <person name="Lu R."/>
            <person name="Zhang X."/>
            <person name="Li P."/>
            <person name="Qiu J."/>
            <person name="Olsen K.M."/>
            <person name="Qiu Y."/>
        </authorList>
    </citation>
    <scope>NUCLEOTIDE SEQUENCE</scope>
    <source>
        <strain evidence="4">NBL</strain>
    </source>
</reference>
<proteinExistence type="predicted"/>